<proteinExistence type="inferred from homology"/>
<dbReference type="PANTHER" id="PTHR43668:SF2">
    <property type="entry name" value="ALLANTOINASE"/>
    <property type="match status" value="1"/>
</dbReference>
<comment type="caution">
    <text evidence="3">The sequence shown here is derived from an EMBL/GenBank/DDBJ whole genome shotgun (WGS) entry which is preliminary data.</text>
</comment>
<dbReference type="AlphaFoldDB" id="A0A942TRA2"/>
<accession>A0A942TRA2</accession>
<dbReference type="InterPro" id="IPR006680">
    <property type="entry name" value="Amidohydro-rel"/>
</dbReference>
<sequence>METLHNDLLVKGNVVLPDRIVYDATIAISNGKISAIYEKNSELPEKEIVDATGSYILPGAIDAHVHCFSSLEEGFTNAGLSAAAGGVTTIIEMPYDATGMVCNEKMFLEKVERLEKESIVDTALLATIQKENGLDEITKLAEAGACGFKVSMFNTDSFRFPRIDEGQLLDAFSVIAQTGCPVGVHAENDDIVRRYIHKYEHQGKEDPRTHAYSRPKVAESVAALTAMELAFYTGVKLHLYHSTFQRVFDLVDFYRSQGVQVTAETCTHYLTLSEDDMLELGARGKINPPLRSKDDIEDLWNLLAQGRIDMVTSDHAPWTLDRKANEDIFKNASGAPGVETLLPIMYSEGVATGKITIFDLVRILSENPAYTFGLDHCKGRIEVGMDADFVILDPNRSYTLDETTLHSTAQWSPYHNRKMEGKITHTYVRGQQVYREEGQLLGTPGTGRFVKSMHKVTKG</sequence>
<dbReference type="InterPro" id="IPR011059">
    <property type="entry name" value="Metal-dep_hydrolase_composite"/>
</dbReference>
<dbReference type="SUPFAM" id="SSF51338">
    <property type="entry name" value="Composite domain of metallo-dependent hydrolases"/>
    <property type="match status" value="1"/>
</dbReference>
<dbReference type="Gene3D" id="2.30.40.10">
    <property type="entry name" value="Urease, subunit C, domain 1"/>
    <property type="match status" value="1"/>
</dbReference>
<dbReference type="SUPFAM" id="SSF51556">
    <property type="entry name" value="Metallo-dependent hydrolases"/>
    <property type="match status" value="1"/>
</dbReference>
<dbReference type="GO" id="GO:0006145">
    <property type="term" value="P:purine nucleobase catabolic process"/>
    <property type="evidence" value="ECO:0007669"/>
    <property type="project" value="TreeGrafter"/>
</dbReference>
<dbReference type="EMBL" id="JAGYPJ010000001">
    <property type="protein sequence ID" value="MBS4202093.1"/>
    <property type="molecule type" value="Genomic_DNA"/>
</dbReference>
<evidence type="ECO:0000259" key="2">
    <source>
        <dbReference type="Pfam" id="PF01979"/>
    </source>
</evidence>
<evidence type="ECO:0000313" key="4">
    <source>
        <dbReference type="Proteomes" id="UP000682713"/>
    </source>
</evidence>
<dbReference type="Proteomes" id="UP000682713">
    <property type="component" value="Unassembled WGS sequence"/>
</dbReference>
<dbReference type="RefSeq" id="WP_213112502.1">
    <property type="nucleotide sequence ID" value="NZ_JAGYPJ010000001.1"/>
</dbReference>
<keyword evidence="3" id="KW-0378">Hydrolase</keyword>
<dbReference type="InterPro" id="IPR050138">
    <property type="entry name" value="DHOase/Allantoinase_Hydrolase"/>
</dbReference>
<name>A0A942TRA2_9BACI</name>
<dbReference type="GO" id="GO:0004038">
    <property type="term" value="F:allantoinase activity"/>
    <property type="evidence" value="ECO:0007669"/>
    <property type="project" value="TreeGrafter"/>
</dbReference>
<dbReference type="PANTHER" id="PTHR43668">
    <property type="entry name" value="ALLANTOINASE"/>
    <property type="match status" value="1"/>
</dbReference>
<dbReference type="GO" id="GO:0005737">
    <property type="term" value="C:cytoplasm"/>
    <property type="evidence" value="ECO:0007669"/>
    <property type="project" value="TreeGrafter"/>
</dbReference>
<keyword evidence="4" id="KW-1185">Reference proteome</keyword>
<dbReference type="NCBIfam" id="TIGR00857">
    <property type="entry name" value="pyrC_multi"/>
    <property type="match status" value="1"/>
</dbReference>
<protein>
    <submittedName>
        <fullName evidence="3">Dihydroorotase</fullName>
        <ecNumber evidence="3">3.5.2.3</ecNumber>
    </submittedName>
</protein>
<evidence type="ECO:0000313" key="3">
    <source>
        <dbReference type="EMBL" id="MBS4202093.1"/>
    </source>
</evidence>
<reference evidence="3 4" key="1">
    <citation type="submission" date="2021-05" db="EMBL/GenBank/DDBJ databases">
        <title>Novel Bacillus species.</title>
        <authorList>
            <person name="Liu G."/>
        </authorList>
    </citation>
    <scope>NUCLEOTIDE SEQUENCE [LARGE SCALE GENOMIC DNA]</scope>
    <source>
        <strain evidence="3 4">FJAT-49732</strain>
    </source>
</reference>
<evidence type="ECO:0000256" key="1">
    <source>
        <dbReference type="ARBA" id="ARBA00008829"/>
    </source>
</evidence>
<dbReference type="FunFam" id="3.20.20.140:FF:000174">
    <property type="entry name" value="Dihydropyrimidinase-related protein 2"/>
    <property type="match status" value="1"/>
</dbReference>
<dbReference type="GO" id="GO:0004151">
    <property type="term" value="F:dihydroorotase activity"/>
    <property type="evidence" value="ECO:0007669"/>
    <property type="project" value="UniProtKB-EC"/>
</dbReference>
<dbReference type="InterPro" id="IPR032466">
    <property type="entry name" value="Metal_Hydrolase"/>
</dbReference>
<dbReference type="EC" id="3.5.2.3" evidence="3"/>
<organism evidence="3 4">
    <name type="scientific">Lederbergia citrisecunda</name>
    <dbReference type="NCBI Taxonomy" id="2833583"/>
    <lineage>
        <taxon>Bacteria</taxon>
        <taxon>Bacillati</taxon>
        <taxon>Bacillota</taxon>
        <taxon>Bacilli</taxon>
        <taxon>Bacillales</taxon>
        <taxon>Bacillaceae</taxon>
        <taxon>Lederbergia</taxon>
    </lineage>
</organism>
<dbReference type="Pfam" id="PF01979">
    <property type="entry name" value="Amidohydro_1"/>
    <property type="match status" value="1"/>
</dbReference>
<feature type="domain" description="Amidohydrolase-related" evidence="2">
    <location>
        <begin position="55"/>
        <end position="433"/>
    </location>
</feature>
<dbReference type="Gene3D" id="3.20.20.140">
    <property type="entry name" value="Metal-dependent hydrolases"/>
    <property type="match status" value="1"/>
</dbReference>
<gene>
    <name evidence="3" type="primary">pyrC</name>
    <name evidence="3" type="ORF">KHA93_21015</name>
</gene>
<comment type="similarity">
    <text evidence="1">Belongs to the metallo-dependent hydrolases superfamily. Hydantoinase/dihydropyrimidinase family.</text>
</comment>